<dbReference type="AlphaFoldDB" id="A0A368L873"/>
<dbReference type="Gene3D" id="2.60.40.2230">
    <property type="entry name" value="Uncharacterised protein YcnI-like PF07987, DUF1775"/>
    <property type="match status" value="1"/>
</dbReference>
<proteinExistence type="predicted"/>
<keyword evidence="4" id="KW-1185">Reference proteome</keyword>
<name>A0A368L873_9BURK</name>
<evidence type="ECO:0000313" key="3">
    <source>
        <dbReference type="EMBL" id="RCS59439.1"/>
    </source>
</evidence>
<dbReference type="InterPro" id="IPR038507">
    <property type="entry name" value="YcnI-like_sf"/>
</dbReference>
<dbReference type="RefSeq" id="WP_114401589.1">
    <property type="nucleotide sequence ID" value="NZ_QPGB01000001.1"/>
</dbReference>
<comment type="caution">
    <text evidence="3">The sequence shown here is derived from an EMBL/GenBank/DDBJ whole genome shotgun (WGS) entry which is preliminary data.</text>
</comment>
<reference evidence="3 4" key="1">
    <citation type="journal article" date="2018" name="Int. J. Syst. Evol. Microbiol.">
        <title>Parvibium lacunae gen. nov., sp. nov., a new member of the family Alcaligenaceae isolated from a freshwater pond.</title>
        <authorList>
            <person name="Chen W.M."/>
            <person name="Xie P.B."/>
            <person name="Hsu M.Y."/>
            <person name="Sheu S.Y."/>
        </authorList>
    </citation>
    <scope>NUCLEOTIDE SEQUENCE [LARGE SCALE GENOMIC DNA]</scope>
    <source>
        <strain evidence="3 4">KMB9</strain>
    </source>
</reference>
<accession>A0A368L873</accession>
<keyword evidence="1" id="KW-0732">Signal</keyword>
<sequence length="180" mass="19681">MSLKQYVGILVCLLASPAYAHITLEQKQAEAGSYYKATFKVGHGCDGSAIKQIVVTIPNGVMGAKPMPKAGWQIEIEKTKLPQPYVSHGKKIEDTVSVVRWTGGSLPDAYYDEFVVSVRLPEQVGPLYWSVSQICEQGRIDWVEVPAAGKKRSDYAAPAPVLEVLPKPTAKGEHPATHRH</sequence>
<feature type="signal peptide" evidence="1">
    <location>
        <begin position="1"/>
        <end position="20"/>
    </location>
</feature>
<dbReference type="Proteomes" id="UP000252357">
    <property type="component" value="Unassembled WGS sequence"/>
</dbReference>
<dbReference type="OrthoDB" id="9796962at2"/>
<gene>
    <name evidence="3" type="ORF">DU000_01530</name>
</gene>
<protein>
    <submittedName>
        <fullName evidence="3">DUF1775 domain-containing protein</fullName>
    </submittedName>
</protein>
<dbReference type="CDD" id="cd08545">
    <property type="entry name" value="YcnI_like"/>
    <property type="match status" value="1"/>
</dbReference>
<dbReference type="InterPro" id="IPR012533">
    <property type="entry name" value="YcnI-copper_dom"/>
</dbReference>
<evidence type="ECO:0000259" key="2">
    <source>
        <dbReference type="Pfam" id="PF07987"/>
    </source>
</evidence>
<feature type="domain" description="YncI copper-binding" evidence="2">
    <location>
        <begin position="21"/>
        <end position="164"/>
    </location>
</feature>
<dbReference type="EMBL" id="QPGB01000001">
    <property type="protein sequence ID" value="RCS59439.1"/>
    <property type="molecule type" value="Genomic_DNA"/>
</dbReference>
<evidence type="ECO:0000256" key="1">
    <source>
        <dbReference type="SAM" id="SignalP"/>
    </source>
</evidence>
<evidence type="ECO:0000313" key="4">
    <source>
        <dbReference type="Proteomes" id="UP000252357"/>
    </source>
</evidence>
<organism evidence="3 4">
    <name type="scientific">Parvibium lacunae</name>
    <dbReference type="NCBI Taxonomy" id="1888893"/>
    <lineage>
        <taxon>Bacteria</taxon>
        <taxon>Pseudomonadati</taxon>
        <taxon>Pseudomonadota</taxon>
        <taxon>Betaproteobacteria</taxon>
        <taxon>Burkholderiales</taxon>
        <taxon>Alcaligenaceae</taxon>
        <taxon>Parvibium</taxon>
    </lineage>
</organism>
<feature type="chain" id="PRO_5016760111" evidence="1">
    <location>
        <begin position="21"/>
        <end position="180"/>
    </location>
</feature>
<dbReference type="Pfam" id="PF07987">
    <property type="entry name" value="DUF1775"/>
    <property type="match status" value="1"/>
</dbReference>